<protein>
    <recommendedName>
        <fullName evidence="3">Zinc finger/thioredoxin putative domain-containing protein</fullName>
    </recommendedName>
</protein>
<dbReference type="OrthoDB" id="6717714at2"/>
<keyword evidence="2" id="KW-1185">Reference proteome</keyword>
<evidence type="ECO:0000313" key="2">
    <source>
        <dbReference type="Proteomes" id="UP000008888"/>
    </source>
</evidence>
<evidence type="ECO:0008006" key="3">
    <source>
        <dbReference type="Google" id="ProtNLM"/>
    </source>
</evidence>
<dbReference type="Pfam" id="PF11906">
    <property type="entry name" value="DUF3426"/>
    <property type="match status" value="1"/>
</dbReference>
<proteinExistence type="predicted"/>
<dbReference type="InterPro" id="IPR021834">
    <property type="entry name" value="DUF3426"/>
</dbReference>
<sequence>MFSRCPHCDRQQQVTTRQLRDSRGLLTCVSCGKSFDALPALTEMADEPVDTPQREDLLLASGKQPAVKGWRIGNALLFMMLLAQVAYFEKDGLLRQPQLYSGLTHFCRIAGCRMPTYKNSAEWSLSHSAWQAHLDRRYVLTAALTNQAAFAQALPPLKLTLNDYSGRLLAERVFRPGTYTPDTVLAADHTQQIHLPLVVSAPDVAGFTLTAM</sequence>
<name>G0A2I4_METMM</name>
<dbReference type="HOGENOM" id="CLU_036053_0_0_6"/>
<reference evidence="1 2" key="1">
    <citation type="journal article" date="2011" name="J. Bacteriol.">
        <title>Complete Genome Sequence of the Aerobic Marine Methanotroph Methylomonas methanica MC09.</title>
        <authorList>
            <person name="Boden R."/>
            <person name="Cunliffe M."/>
            <person name="Scanlan J."/>
            <person name="Moussard H."/>
            <person name="Kits K.D."/>
            <person name="Klotz M.G."/>
            <person name="Jetten M.S."/>
            <person name="Vuilleumier S."/>
            <person name="Han J."/>
            <person name="Peters L."/>
            <person name="Mikhailova N."/>
            <person name="Teshima H."/>
            <person name="Tapia R."/>
            <person name="Kyrpides N."/>
            <person name="Ivanova N."/>
            <person name="Pagani I."/>
            <person name="Cheng J.F."/>
            <person name="Goodwin L."/>
            <person name="Han C."/>
            <person name="Hauser L."/>
            <person name="Land M.L."/>
            <person name="Lapidus A."/>
            <person name="Lucas S."/>
            <person name="Pitluck S."/>
            <person name="Woyke T."/>
            <person name="Stein L."/>
            <person name="Murrell J.C."/>
        </authorList>
    </citation>
    <scope>NUCLEOTIDE SEQUENCE [LARGE SCALE GENOMIC DNA]</scope>
    <source>
        <strain evidence="1 2">MC09</strain>
    </source>
</reference>
<dbReference type="AlphaFoldDB" id="G0A2I4"/>
<reference key="2">
    <citation type="submission" date="2011-05" db="EMBL/GenBank/DDBJ databases">
        <title>Complete genome sequence of the aerobic marine methanotroph Methylomonas methanica MC09.</title>
        <authorList>
            <person name="Boden R."/>
            <person name="Cunliffe M."/>
            <person name="Scanlan J."/>
            <person name="Moussard H."/>
            <person name="Kits K.D."/>
            <person name="Klotz M."/>
            <person name="Jetten M."/>
            <person name="Vuilleumier S."/>
            <person name="Han J."/>
            <person name="Peters L."/>
            <person name="Mikhailova N."/>
            <person name="Teshima H."/>
            <person name="Tapia R."/>
            <person name="Kyrpides N."/>
            <person name="Ivanova N."/>
            <person name="Pagani I."/>
            <person name="Cheng J.-F."/>
            <person name="Goodwin L."/>
            <person name="Han C."/>
            <person name="Hauser L."/>
            <person name="Land M."/>
            <person name="Lapidus A."/>
            <person name="Lucas S."/>
            <person name="Pitluck S."/>
            <person name="Woyke T."/>
            <person name="Stein L.Y."/>
            <person name="Murrell C."/>
        </authorList>
    </citation>
    <scope>NUCLEOTIDE SEQUENCE</scope>
    <source>
        <strain>MC09</strain>
    </source>
</reference>
<dbReference type="STRING" id="857087.Metme_1746"/>
<dbReference type="Proteomes" id="UP000008888">
    <property type="component" value="Chromosome"/>
</dbReference>
<dbReference type="eggNOG" id="COG1273">
    <property type="taxonomic scope" value="Bacteria"/>
</dbReference>
<dbReference type="KEGG" id="mmt:Metme_1746"/>
<dbReference type="EMBL" id="CP002738">
    <property type="protein sequence ID" value="AEG00164.1"/>
    <property type="molecule type" value="Genomic_DNA"/>
</dbReference>
<reference evidence="2" key="3">
    <citation type="submission" date="2011-05" db="EMBL/GenBank/DDBJ databases">
        <title>Complete sequence of Methylomonas methanica MC09.</title>
        <authorList>
            <consortium name="US DOE Joint Genome Institute"/>
            <person name="Lucas S."/>
            <person name="Han J."/>
            <person name="Lapidus A."/>
            <person name="Cheng J.-F."/>
            <person name="Goodwin L."/>
            <person name="Pitluck S."/>
            <person name="Peters L."/>
            <person name="Mikhailova N."/>
            <person name="Teshima H."/>
            <person name="Han C."/>
            <person name="Tapia R."/>
            <person name="Land M."/>
            <person name="Hauser L."/>
            <person name="Kyrpides N."/>
            <person name="Ivanova N."/>
            <person name="Pagani I."/>
            <person name="Stein L."/>
            <person name="Woyke T."/>
        </authorList>
    </citation>
    <scope>NUCLEOTIDE SEQUENCE [LARGE SCALE GENOMIC DNA]</scope>
    <source>
        <strain evidence="2">MC09</strain>
    </source>
</reference>
<accession>G0A2I4</accession>
<evidence type="ECO:0000313" key="1">
    <source>
        <dbReference type="EMBL" id="AEG00164.1"/>
    </source>
</evidence>
<gene>
    <name evidence="1" type="ordered locus">Metme_1746</name>
</gene>
<organism evidence="1 2">
    <name type="scientific">Methylomonas methanica (strain DSM 25384 / MC09)</name>
    <dbReference type="NCBI Taxonomy" id="857087"/>
    <lineage>
        <taxon>Bacteria</taxon>
        <taxon>Pseudomonadati</taxon>
        <taxon>Pseudomonadota</taxon>
        <taxon>Gammaproteobacteria</taxon>
        <taxon>Methylococcales</taxon>
        <taxon>Methylococcaceae</taxon>
        <taxon>Methylomonas</taxon>
    </lineage>
</organism>
<dbReference type="RefSeq" id="WP_013818417.1">
    <property type="nucleotide sequence ID" value="NC_015572.1"/>
</dbReference>